<reference evidence="5" key="1">
    <citation type="submission" date="2018-09" db="EMBL/GenBank/DDBJ databases">
        <authorList>
            <person name="Zhu H."/>
        </authorList>
    </citation>
    <scope>NUCLEOTIDE SEQUENCE [LARGE SCALE GENOMIC DNA]</scope>
    <source>
        <strain evidence="5">K1W22B-1</strain>
    </source>
</reference>
<dbReference type="GO" id="GO:0006412">
    <property type="term" value="P:translation"/>
    <property type="evidence" value="ECO:0007669"/>
    <property type="project" value="InterPro"/>
</dbReference>
<evidence type="ECO:0000313" key="5">
    <source>
        <dbReference type="Proteomes" id="UP000276542"/>
    </source>
</evidence>
<evidence type="ECO:0000256" key="3">
    <source>
        <dbReference type="RuleBase" id="RU000564"/>
    </source>
</evidence>
<dbReference type="Proteomes" id="UP000276542">
    <property type="component" value="Unassembled WGS sequence"/>
</dbReference>
<evidence type="ECO:0000313" key="4">
    <source>
        <dbReference type="EMBL" id="RJS45679.1"/>
    </source>
</evidence>
<dbReference type="InterPro" id="IPR027493">
    <property type="entry name" value="Ribosomal_bL31_B"/>
</dbReference>
<accession>A0A3A5H4P3</accession>
<dbReference type="GO" id="GO:1990904">
    <property type="term" value="C:ribonucleoprotein complex"/>
    <property type="evidence" value="ECO:0007669"/>
    <property type="project" value="UniProtKB-KW"/>
</dbReference>
<dbReference type="InterPro" id="IPR002150">
    <property type="entry name" value="Ribosomal_bL31"/>
</dbReference>
<evidence type="ECO:0000256" key="2">
    <source>
        <dbReference type="ARBA" id="ARBA00023274"/>
    </source>
</evidence>
<dbReference type="PANTHER" id="PTHR33280:SF1">
    <property type="entry name" value="LARGE RIBOSOMAL SUBUNIT PROTEIN BL31C"/>
    <property type="match status" value="1"/>
</dbReference>
<evidence type="ECO:0000256" key="1">
    <source>
        <dbReference type="ARBA" id="ARBA00022980"/>
    </source>
</evidence>
<comment type="similarity">
    <text evidence="3">Belongs to the bacterial ribosomal protein bL31 family.</text>
</comment>
<protein>
    <recommendedName>
        <fullName evidence="3">50S ribosomal protein L31</fullName>
    </recommendedName>
</protein>
<name>A0A3A5H4P3_9ACTN</name>
<keyword evidence="2 3" id="KW-0687">Ribonucleoprotein</keyword>
<dbReference type="Gene3D" id="4.10.830.30">
    <property type="entry name" value="Ribosomal protein L31"/>
    <property type="match status" value="1"/>
</dbReference>
<keyword evidence="1 3" id="KW-0689">Ribosomal protein</keyword>
<dbReference type="AlphaFoldDB" id="A0A3A5H4P3"/>
<dbReference type="PANTHER" id="PTHR33280">
    <property type="entry name" value="50S RIBOSOMAL PROTEIN L31, CHLOROPLASTIC"/>
    <property type="match status" value="1"/>
</dbReference>
<dbReference type="GO" id="GO:0003735">
    <property type="term" value="F:structural constituent of ribosome"/>
    <property type="evidence" value="ECO:0007669"/>
    <property type="project" value="InterPro"/>
</dbReference>
<dbReference type="SUPFAM" id="SSF143800">
    <property type="entry name" value="L28p-like"/>
    <property type="match status" value="1"/>
</dbReference>
<proteinExistence type="inferred from homology"/>
<dbReference type="PRINTS" id="PR01249">
    <property type="entry name" value="RIBOSOMALL31"/>
</dbReference>
<dbReference type="NCBIfam" id="TIGR00105">
    <property type="entry name" value="L31"/>
    <property type="match status" value="1"/>
</dbReference>
<dbReference type="Pfam" id="PF01197">
    <property type="entry name" value="Ribosomal_L31"/>
    <property type="match status" value="1"/>
</dbReference>
<dbReference type="OrthoDB" id="9803251at2"/>
<dbReference type="RefSeq" id="WP_120059579.1">
    <property type="nucleotide sequence ID" value="NZ_QYRP01000002.1"/>
</dbReference>
<sequence>MKQDIHPAYGPVVFRDRGTGKLFLTGSTATSEKMIEVEGRTYPVLDVDVTSDSHPFWTGTAKVVDSEGRVEAFHRRYGSQVSKA</sequence>
<keyword evidence="5" id="KW-1185">Reference proteome</keyword>
<organism evidence="4 5">
    <name type="scientific">Nocardioides cavernaquae</name>
    <dbReference type="NCBI Taxonomy" id="2321396"/>
    <lineage>
        <taxon>Bacteria</taxon>
        <taxon>Bacillati</taxon>
        <taxon>Actinomycetota</taxon>
        <taxon>Actinomycetes</taxon>
        <taxon>Propionibacteriales</taxon>
        <taxon>Nocardioidaceae</taxon>
        <taxon>Nocardioides</taxon>
    </lineage>
</organism>
<gene>
    <name evidence="4" type="ORF">D4739_05225</name>
</gene>
<dbReference type="NCBIfam" id="NF002462">
    <property type="entry name" value="PRK01678.1"/>
    <property type="match status" value="1"/>
</dbReference>
<comment type="caution">
    <text evidence="4">The sequence shown here is derived from an EMBL/GenBank/DDBJ whole genome shotgun (WGS) entry which is preliminary data.</text>
</comment>
<dbReference type="EMBL" id="QYRP01000002">
    <property type="protein sequence ID" value="RJS45679.1"/>
    <property type="molecule type" value="Genomic_DNA"/>
</dbReference>
<dbReference type="GO" id="GO:0005840">
    <property type="term" value="C:ribosome"/>
    <property type="evidence" value="ECO:0007669"/>
    <property type="project" value="UniProtKB-KW"/>
</dbReference>
<dbReference type="PROSITE" id="PS01143">
    <property type="entry name" value="RIBOSOMAL_L31"/>
    <property type="match status" value="1"/>
</dbReference>
<dbReference type="InterPro" id="IPR034704">
    <property type="entry name" value="Ribosomal_bL28/bL31-like_sf"/>
</dbReference>
<dbReference type="InterPro" id="IPR042105">
    <property type="entry name" value="Ribosomal_bL31_sf"/>
</dbReference>